<dbReference type="AlphaFoldDB" id="A0A8E2ANT6"/>
<reference evidence="1 2" key="1">
    <citation type="submission" date="2016-07" db="EMBL/GenBank/DDBJ databases">
        <title>Draft genome of the white-rot fungus Obba rivulosa 3A-2.</title>
        <authorList>
            <consortium name="DOE Joint Genome Institute"/>
            <person name="Miettinen O."/>
            <person name="Riley R."/>
            <person name="Acob R."/>
            <person name="Barry K."/>
            <person name="Cullen D."/>
            <person name="De Vries R."/>
            <person name="Hainaut M."/>
            <person name="Hatakka A."/>
            <person name="Henrissat B."/>
            <person name="Hilden K."/>
            <person name="Kuo R."/>
            <person name="Labutti K."/>
            <person name="Lipzen A."/>
            <person name="Makela M.R."/>
            <person name="Sandor L."/>
            <person name="Spatafora J.W."/>
            <person name="Grigoriev I.V."/>
            <person name="Hibbett D.S."/>
        </authorList>
    </citation>
    <scope>NUCLEOTIDE SEQUENCE [LARGE SCALE GENOMIC DNA]</scope>
    <source>
        <strain evidence="1 2">3A-2</strain>
    </source>
</reference>
<proteinExistence type="predicted"/>
<organism evidence="1 2">
    <name type="scientific">Obba rivulosa</name>
    <dbReference type="NCBI Taxonomy" id="1052685"/>
    <lineage>
        <taxon>Eukaryota</taxon>
        <taxon>Fungi</taxon>
        <taxon>Dikarya</taxon>
        <taxon>Basidiomycota</taxon>
        <taxon>Agaricomycotina</taxon>
        <taxon>Agaricomycetes</taxon>
        <taxon>Polyporales</taxon>
        <taxon>Gelatoporiaceae</taxon>
        <taxon>Obba</taxon>
    </lineage>
</organism>
<dbReference type="Proteomes" id="UP000250043">
    <property type="component" value="Unassembled WGS sequence"/>
</dbReference>
<evidence type="ECO:0000313" key="1">
    <source>
        <dbReference type="EMBL" id="OCH88126.1"/>
    </source>
</evidence>
<dbReference type="EMBL" id="KV722461">
    <property type="protein sequence ID" value="OCH88126.1"/>
    <property type="molecule type" value="Genomic_DNA"/>
</dbReference>
<sequence length="53" mass="5997">MILQMYVVKDCGPDALPVYCCQHSAYPRFSVSQYRIQQSFTLVSKCHSSPVAI</sequence>
<name>A0A8E2ANT6_9APHY</name>
<gene>
    <name evidence="1" type="ORF">OBBRIDRAFT_108863</name>
</gene>
<accession>A0A8E2ANT6</accession>
<keyword evidence="2" id="KW-1185">Reference proteome</keyword>
<evidence type="ECO:0000313" key="2">
    <source>
        <dbReference type="Proteomes" id="UP000250043"/>
    </source>
</evidence>
<protein>
    <submittedName>
        <fullName evidence="1">Uncharacterized protein</fullName>
    </submittedName>
</protein>